<accession>H1FW05</accession>
<dbReference type="GO" id="GO:0005975">
    <property type="term" value="P:carbohydrate metabolic process"/>
    <property type="evidence" value="ECO:0007669"/>
    <property type="project" value="InterPro"/>
</dbReference>
<dbReference type="Proteomes" id="UP000006431">
    <property type="component" value="Unassembled WGS sequence"/>
</dbReference>
<dbReference type="Gene3D" id="3.20.20.370">
    <property type="entry name" value="Glycoside hydrolase/deacetylase"/>
    <property type="match status" value="1"/>
</dbReference>
<reference evidence="2 3" key="1">
    <citation type="journal article" date="2012" name="Proc. Natl. Acad. Sci. U.S.A.">
        <title>Genome and physiology of a model Epsilonproteobacterium responsible for sulfide detoxification in marine oxygen depletion zones.</title>
        <authorList>
            <person name="Grote J."/>
            <person name="Schott T."/>
            <person name="Bruckner C.G."/>
            <person name="Glockner F.O."/>
            <person name="Jost G."/>
            <person name="Teeling H."/>
            <person name="Labrenz M."/>
            <person name="Jurgens K."/>
        </authorList>
    </citation>
    <scope>NUCLEOTIDE SEQUENCE [LARGE SCALE GENOMIC DNA]</scope>
    <source>
        <strain evidence="2 3">GD1</strain>
    </source>
</reference>
<dbReference type="InterPro" id="IPR006837">
    <property type="entry name" value="Divergent_DAC"/>
</dbReference>
<keyword evidence="3" id="KW-1185">Reference proteome</keyword>
<dbReference type="RefSeq" id="WP_008336069.1">
    <property type="nucleotide sequence ID" value="NZ_AFRZ01000001.1"/>
</dbReference>
<gene>
    <name evidence="2" type="ORF">SMGD1_1864</name>
</gene>
<dbReference type="SUPFAM" id="SSF88713">
    <property type="entry name" value="Glycoside hydrolase/deacetylase"/>
    <property type="match status" value="1"/>
</dbReference>
<proteinExistence type="predicted"/>
<name>B6BIN1_SULGG</name>
<dbReference type="CDD" id="cd10936">
    <property type="entry name" value="CE4_DAC2"/>
    <property type="match status" value="1"/>
</dbReference>
<dbReference type="AlphaFoldDB" id="B6BIN1"/>
<dbReference type="PANTHER" id="PTHR30105">
    <property type="entry name" value="UNCHARACTERIZED YIBQ-RELATED"/>
    <property type="match status" value="1"/>
</dbReference>
<evidence type="ECO:0000313" key="3">
    <source>
        <dbReference type="Proteomes" id="UP000006431"/>
    </source>
</evidence>
<keyword evidence="1" id="KW-1133">Transmembrane helix</keyword>
<dbReference type="PATRIC" id="fig|929558.5.peg.1859"/>
<dbReference type="InterPro" id="IPR011330">
    <property type="entry name" value="Glyco_hydro/deAcase_b/a-brl"/>
</dbReference>
<keyword evidence="1" id="KW-0812">Transmembrane</keyword>
<feature type="transmembrane region" description="Helical" evidence="1">
    <location>
        <begin position="14"/>
        <end position="38"/>
    </location>
</feature>
<protein>
    <submittedName>
        <fullName evidence="2">Putative polysaccharide deacetylase, Divergent polysaccharide deacetylase family</fullName>
    </submittedName>
</protein>
<dbReference type="PANTHER" id="PTHR30105:SF2">
    <property type="entry name" value="DIVERGENT POLYSACCHARIDE DEACETYLASE SUPERFAMILY"/>
    <property type="match status" value="1"/>
</dbReference>
<dbReference type="Pfam" id="PF04748">
    <property type="entry name" value="Polysacc_deac_2"/>
    <property type="match status" value="1"/>
</dbReference>
<keyword evidence="1" id="KW-0472">Membrane</keyword>
<sequence length="334" mass="37453">MAKRKRQKSSSNNFLTYVAWTLAVIALVLSSIIGGYYIGYKDAKNDIENQTAIDKKKRLSMLQKLEIATSKKDKSSVNTRLKDVLKKESKIDTGAAAHEYGDGTLPEPPEAPKRDVIRTSSKPKLAIIIDDVSVRSHVNAIKSLGIPLTMSFLPPSKLRPNSAKLADKENVYMVHLPMEAQNFSAEEPMTLRISDSDFKISQRVKDIKKEFPRVSYINNHTGSKFTSNELAMNRLIYALKSEDINFIDSRTTADTKAPTVMKNLGLNYVARDVFLDHTMDKVSIIIQIKKAIQVAKLHGTAIAIGHPHANTLLALHESKKLFKDVELVYIDRLY</sequence>
<organism evidence="2 3">
    <name type="scientific">Sulfurimonas gotlandica (strain DSM 19862 / JCM 16533 / GD1)</name>
    <dbReference type="NCBI Taxonomy" id="929558"/>
    <lineage>
        <taxon>Bacteria</taxon>
        <taxon>Pseudomonadati</taxon>
        <taxon>Campylobacterota</taxon>
        <taxon>Epsilonproteobacteria</taxon>
        <taxon>Campylobacterales</taxon>
        <taxon>Sulfurimonadaceae</taxon>
        <taxon>Sulfurimonas</taxon>
    </lineage>
</organism>
<evidence type="ECO:0000256" key="1">
    <source>
        <dbReference type="SAM" id="Phobius"/>
    </source>
</evidence>
<dbReference type="HOGENOM" id="CLU_053116_0_0_7"/>
<accession>B6BIN1</accession>
<dbReference type="OrthoDB" id="9784811at2"/>
<dbReference type="EMBL" id="AFRZ01000001">
    <property type="protein sequence ID" value="EHP30387.1"/>
    <property type="molecule type" value="Genomic_DNA"/>
</dbReference>
<comment type="caution">
    <text evidence="2">The sequence shown here is derived from an EMBL/GenBank/DDBJ whole genome shotgun (WGS) entry which is preliminary data.</text>
</comment>
<evidence type="ECO:0000313" key="2">
    <source>
        <dbReference type="EMBL" id="EHP30387.1"/>
    </source>
</evidence>
<dbReference type="eggNOG" id="COG2861">
    <property type="taxonomic scope" value="Bacteria"/>
</dbReference>
<dbReference type="STRING" id="929558.SMGD1_1864"/>